<accession>D0WFJ6</accession>
<evidence type="ECO:0000313" key="2">
    <source>
        <dbReference type="Proteomes" id="UP000006001"/>
    </source>
</evidence>
<keyword evidence="2" id="KW-1185">Reference proteome</keyword>
<proteinExistence type="predicted"/>
<dbReference type="AlphaFoldDB" id="D0WFJ6"/>
<comment type="caution">
    <text evidence="1">The sequence shown here is derived from an EMBL/GenBank/DDBJ whole genome shotgun (WGS) entry which is preliminary data.</text>
</comment>
<dbReference type="Proteomes" id="UP000006001">
    <property type="component" value="Unassembled WGS sequence"/>
</dbReference>
<name>D0WFJ6_SLAES</name>
<dbReference type="STRING" id="649764.HMPREF0762_00595"/>
<reference evidence="1" key="1">
    <citation type="submission" date="2009-10" db="EMBL/GenBank/DDBJ databases">
        <authorList>
            <person name="Weinstock G."/>
            <person name="Sodergren E."/>
            <person name="Clifton S."/>
            <person name="Fulton L."/>
            <person name="Fulton B."/>
            <person name="Courtney L."/>
            <person name="Fronick C."/>
            <person name="Harrison M."/>
            <person name="Strong C."/>
            <person name="Farmer C."/>
            <person name="Delahaunty K."/>
            <person name="Markovic C."/>
            <person name="Hall O."/>
            <person name="Minx P."/>
            <person name="Tomlinson C."/>
            <person name="Mitreva M."/>
            <person name="Nelson J."/>
            <person name="Hou S."/>
            <person name="Wollam A."/>
            <person name="Pepin K.H."/>
            <person name="Johnson M."/>
            <person name="Bhonagiri V."/>
            <person name="Nash W.E."/>
            <person name="Warren W."/>
            <person name="Chinwalla A."/>
            <person name="Mardis E.R."/>
            <person name="Wilson R.K."/>
        </authorList>
    </citation>
    <scope>NUCLEOTIDE SEQUENCE [LARGE SCALE GENOMIC DNA]</scope>
    <source>
        <strain evidence="1">ATCC 700122</strain>
    </source>
</reference>
<dbReference type="HOGENOM" id="CLU_2411610_0_0_11"/>
<organism evidence="1 2">
    <name type="scientific">Slackia exigua (strain ATCC 700122 / DSM 15923 / CIP 105133 / JCM 11022 / KCTC 5966 / S-7)</name>
    <dbReference type="NCBI Taxonomy" id="649764"/>
    <lineage>
        <taxon>Bacteria</taxon>
        <taxon>Bacillati</taxon>
        <taxon>Actinomycetota</taxon>
        <taxon>Coriobacteriia</taxon>
        <taxon>Eggerthellales</taxon>
        <taxon>Eggerthellaceae</taxon>
        <taxon>Slackia</taxon>
    </lineage>
</organism>
<evidence type="ECO:0000313" key="1">
    <source>
        <dbReference type="EMBL" id="EEZ61259.1"/>
    </source>
</evidence>
<gene>
    <name evidence="1" type="ORF">HMPREF0762_00595</name>
</gene>
<dbReference type="EMBL" id="ACUX02000006">
    <property type="protein sequence ID" value="EEZ61259.1"/>
    <property type="molecule type" value="Genomic_DNA"/>
</dbReference>
<protein>
    <submittedName>
        <fullName evidence="1">Uncharacterized protein</fullName>
    </submittedName>
</protein>
<sequence>MRGRDGRARFSVAGHDPLLAGRFRRHAALRSSTERASSAIRRRGCLWSVYAFARRDGLLRARASAVMWYHATRHKRGRRSSTWFGHADGFFE</sequence>